<reference evidence="2 3" key="1">
    <citation type="submission" date="2021-07" db="EMBL/GenBank/DDBJ databases">
        <authorList>
            <person name="Palmer J.M."/>
        </authorList>
    </citation>
    <scope>NUCLEOTIDE SEQUENCE [LARGE SCALE GENOMIC DNA]</scope>
    <source>
        <strain evidence="2 3">AT_MEX2019</strain>
        <tissue evidence="2">Muscle</tissue>
    </source>
</reference>
<sequence>MNFEERTKNGVVKGQPSPSGAAMNSSESLPPSSSINDISSMSTDQTLASDTDSSLETSAGPLGCCREASFCEGQVKSLQKRNPV</sequence>
<name>A0ABU7AX39_9TELE</name>
<keyword evidence="2" id="KW-0418">Kinase</keyword>
<evidence type="ECO:0000256" key="1">
    <source>
        <dbReference type="SAM" id="MobiDB-lite"/>
    </source>
</evidence>
<comment type="caution">
    <text evidence="2">The sequence shown here is derived from an EMBL/GenBank/DDBJ whole genome shotgun (WGS) entry which is preliminary data.</text>
</comment>
<feature type="compositionally biased region" description="Polar residues" evidence="1">
    <location>
        <begin position="43"/>
        <end position="57"/>
    </location>
</feature>
<dbReference type="EMBL" id="JAHUTI010030428">
    <property type="protein sequence ID" value="MED6242023.1"/>
    <property type="molecule type" value="Genomic_DNA"/>
</dbReference>
<dbReference type="Proteomes" id="UP001345963">
    <property type="component" value="Unassembled WGS sequence"/>
</dbReference>
<keyword evidence="3" id="KW-1185">Reference proteome</keyword>
<evidence type="ECO:0000313" key="2">
    <source>
        <dbReference type="EMBL" id="MED6242023.1"/>
    </source>
</evidence>
<proteinExistence type="predicted"/>
<protein>
    <submittedName>
        <fullName evidence="2">Mitogen-activated protein kinase 10</fullName>
    </submittedName>
</protein>
<feature type="compositionally biased region" description="Low complexity" evidence="1">
    <location>
        <begin position="25"/>
        <end position="42"/>
    </location>
</feature>
<keyword evidence="2" id="KW-0808">Transferase</keyword>
<organism evidence="2 3">
    <name type="scientific">Ataeniobius toweri</name>
    <dbReference type="NCBI Taxonomy" id="208326"/>
    <lineage>
        <taxon>Eukaryota</taxon>
        <taxon>Metazoa</taxon>
        <taxon>Chordata</taxon>
        <taxon>Craniata</taxon>
        <taxon>Vertebrata</taxon>
        <taxon>Euteleostomi</taxon>
        <taxon>Actinopterygii</taxon>
        <taxon>Neopterygii</taxon>
        <taxon>Teleostei</taxon>
        <taxon>Neoteleostei</taxon>
        <taxon>Acanthomorphata</taxon>
        <taxon>Ovalentaria</taxon>
        <taxon>Atherinomorphae</taxon>
        <taxon>Cyprinodontiformes</taxon>
        <taxon>Goodeidae</taxon>
        <taxon>Ataeniobius</taxon>
    </lineage>
</organism>
<accession>A0ABU7AX39</accession>
<feature type="region of interest" description="Disordered" evidence="1">
    <location>
        <begin position="1"/>
        <end position="59"/>
    </location>
</feature>
<evidence type="ECO:0000313" key="3">
    <source>
        <dbReference type="Proteomes" id="UP001345963"/>
    </source>
</evidence>
<dbReference type="GO" id="GO:0016301">
    <property type="term" value="F:kinase activity"/>
    <property type="evidence" value="ECO:0007669"/>
    <property type="project" value="UniProtKB-KW"/>
</dbReference>
<gene>
    <name evidence="2" type="primary">MAPK10_2</name>
    <name evidence="2" type="ORF">ATANTOWER_032035</name>
</gene>